<dbReference type="InterPro" id="IPR011250">
    <property type="entry name" value="OMP/PagP_B-barrel"/>
</dbReference>
<dbReference type="AlphaFoldDB" id="A0A4R6SWN8"/>
<comment type="caution">
    <text evidence="2">The sequence shown here is derived from an EMBL/GenBank/DDBJ whole genome shotgun (WGS) entry which is preliminary data.</text>
</comment>
<feature type="signal peptide" evidence="1">
    <location>
        <begin position="1"/>
        <end position="21"/>
    </location>
</feature>
<keyword evidence="1" id="KW-0732">Signal</keyword>
<dbReference type="EMBL" id="SNYC01000005">
    <property type="protein sequence ID" value="TDQ08562.1"/>
    <property type="molecule type" value="Genomic_DNA"/>
</dbReference>
<evidence type="ECO:0008006" key="4">
    <source>
        <dbReference type="Google" id="ProtNLM"/>
    </source>
</evidence>
<evidence type="ECO:0000313" key="3">
    <source>
        <dbReference type="Proteomes" id="UP000295620"/>
    </source>
</evidence>
<evidence type="ECO:0000256" key="1">
    <source>
        <dbReference type="SAM" id="SignalP"/>
    </source>
</evidence>
<organism evidence="2 3">
    <name type="scientific">Pedobacter metabolipauper</name>
    <dbReference type="NCBI Taxonomy" id="425513"/>
    <lineage>
        <taxon>Bacteria</taxon>
        <taxon>Pseudomonadati</taxon>
        <taxon>Bacteroidota</taxon>
        <taxon>Sphingobacteriia</taxon>
        <taxon>Sphingobacteriales</taxon>
        <taxon>Sphingobacteriaceae</taxon>
        <taxon>Pedobacter</taxon>
    </lineage>
</organism>
<gene>
    <name evidence="2" type="ORF">ATK78_3078</name>
</gene>
<name>A0A4R6SWN8_9SPHI</name>
<protein>
    <recommendedName>
        <fullName evidence="4">Outer membrane protein with beta-barrel domain</fullName>
    </recommendedName>
</protein>
<sequence>MKKLFLAAAIAGFFGISNVNAQTSDPAMGGSKIGIGAEFAFPTGNFGEIYKMGYGGSLQYQMPIANKLNFLATAGYLNFTPEDGLPFEDYGVIPVKLGARYFLAENFYAGGELGAAFGTGDNSETAFIYTPHIGVEFPVADKGTVDLGARYEAWSNNGTSRFIGLRLAYNFGL</sequence>
<reference evidence="2 3" key="1">
    <citation type="submission" date="2019-03" db="EMBL/GenBank/DDBJ databases">
        <title>Genomic Encyclopedia of Archaeal and Bacterial Type Strains, Phase II (KMG-II): from individual species to whole genera.</title>
        <authorList>
            <person name="Goeker M."/>
        </authorList>
    </citation>
    <scope>NUCLEOTIDE SEQUENCE [LARGE SCALE GENOMIC DNA]</scope>
    <source>
        <strain evidence="2 3">DSM 19035</strain>
    </source>
</reference>
<proteinExistence type="predicted"/>
<feature type="chain" id="PRO_5020702347" description="Outer membrane protein with beta-barrel domain" evidence="1">
    <location>
        <begin position="22"/>
        <end position="173"/>
    </location>
</feature>
<dbReference type="OrthoDB" id="668980at2"/>
<dbReference type="SUPFAM" id="SSF56925">
    <property type="entry name" value="OMPA-like"/>
    <property type="match status" value="1"/>
</dbReference>
<dbReference type="RefSeq" id="WP_133576919.1">
    <property type="nucleotide sequence ID" value="NZ_SNYC01000005.1"/>
</dbReference>
<evidence type="ECO:0000313" key="2">
    <source>
        <dbReference type="EMBL" id="TDQ08562.1"/>
    </source>
</evidence>
<accession>A0A4R6SWN8</accession>
<keyword evidence="3" id="KW-1185">Reference proteome</keyword>
<dbReference type="Proteomes" id="UP000295620">
    <property type="component" value="Unassembled WGS sequence"/>
</dbReference>